<accession>A0A165ZV77</accession>
<dbReference type="Proteomes" id="UP000076532">
    <property type="component" value="Unassembled WGS sequence"/>
</dbReference>
<dbReference type="Pfam" id="PF02992">
    <property type="entry name" value="Transposase_21"/>
    <property type="match status" value="1"/>
</dbReference>
<reference evidence="1 2" key="1">
    <citation type="journal article" date="2016" name="Mol. Biol. Evol.">
        <title>Comparative Genomics of Early-Diverging Mushroom-Forming Fungi Provides Insights into the Origins of Lignocellulose Decay Capabilities.</title>
        <authorList>
            <person name="Nagy L.G."/>
            <person name="Riley R."/>
            <person name="Tritt A."/>
            <person name="Adam C."/>
            <person name="Daum C."/>
            <person name="Floudas D."/>
            <person name="Sun H."/>
            <person name="Yadav J.S."/>
            <person name="Pangilinan J."/>
            <person name="Larsson K.H."/>
            <person name="Matsuura K."/>
            <person name="Barry K."/>
            <person name="Labutti K."/>
            <person name="Kuo R."/>
            <person name="Ohm R.A."/>
            <person name="Bhattacharya S.S."/>
            <person name="Shirouzu T."/>
            <person name="Yoshinaga Y."/>
            <person name="Martin F.M."/>
            <person name="Grigoriev I.V."/>
            <person name="Hibbett D.S."/>
        </authorList>
    </citation>
    <scope>NUCLEOTIDE SEQUENCE [LARGE SCALE GENOMIC DNA]</scope>
    <source>
        <strain evidence="1 2">CBS 109695</strain>
    </source>
</reference>
<feature type="non-terminal residue" evidence="1">
    <location>
        <position position="1"/>
    </location>
</feature>
<sequence length="88" mass="9515">VILILLNLPPTICYLTGGVIYAFATPGPNPPGHIESFAYLLFGEMARASEGIWTWDAVDSSYFVLRGWIIMILGDMLGSVKLSGMAGH</sequence>
<protein>
    <submittedName>
        <fullName evidence="1">Uncharacterized protein</fullName>
    </submittedName>
</protein>
<proteinExistence type="predicted"/>
<evidence type="ECO:0000313" key="2">
    <source>
        <dbReference type="Proteomes" id="UP000076532"/>
    </source>
</evidence>
<name>A0A165ZV77_9AGAM</name>
<dbReference type="EMBL" id="KV417670">
    <property type="protein sequence ID" value="KZP10962.1"/>
    <property type="molecule type" value="Genomic_DNA"/>
</dbReference>
<dbReference type="AlphaFoldDB" id="A0A165ZV77"/>
<gene>
    <name evidence="1" type="ORF">FIBSPDRAFT_660778</name>
</gene>
<evidence type="ECO:0000313" key="1">
    <source>
        <dbReference type="EMBL" id="KZP10962.1"/>
    </source>
</evidence>
<keyword evidence="2" id="KW-1185">Reference proteome</keyword>
<dbReference type="OrthoDB" id="3192097at2759"/>
<dbReference type="InterPro" id="IPR004242">
    <property type="entry name" value="Transposase_21"/>
</dbReference>
<feature type="non-terminal residue" evidence="1">
    <location>
        <position position="88"/>
    </location>
</feature>
<organism evidence="1 2">
    <name type="scientific">Athelia psychrophila</name>
    <dbReference type="NCBI Taxonomy" id="1759441"/>
    <lineage>
        <taxon>Eukaryota</taxon>
        <taxon>Fungi</taxon>
        <taxon>Dikarya</taxon>
        <taxon>Basidiomycota</taxon>
        <taxon>Agaricomycotina</taxon>
        <taxon>Agaricomycetes</taxon>
        <taxon>Agaricomycetidae</taxon>
        <taxon>Atheliales</taxon>
        <taxon>Atheliaceae</taxon>
        <taxon>Athelia</taxon>
    </lineage>
</organism>